<dbReference type="AlphaFoldDB" id="A0AAD2Q0N4"/>
<gene>
    <name evidence="2" type="ORF">MYCIT1_LOCUS1989</name>
</gene>
<dbReference type="InterPro" id="IPR036291">
    <property type="entry name" value="NAD(P)-bd_dom_sf"/>
</dbReference>
<keyword evidence="3" id="KW-1185">Reference proteome</keyword>
<feature type="domain" description="Enoyl reductase (ER)" evidence="1">
    <location>
        <begin position="16"/>
        <end position="346"/>
    </location>
</feature>
<dbReference type="Proteomes" id="UP001295794">
    <property type="component" value="Unassembled WGS sequence"/>
</dbReference>
<sequence>MSIPTTARKYILPTLGSYNNLVLTDVTVPKPKPNEVLLKAHAVSLQYRDLLVATDRYPGGDMPANLIPCSDVAGEIVAIGEDVKGWKVGDRVCPNFMLEKLHGDHTTPAIAATALGGAVDGTLTEYRTYPASSLVKIADHLTYEEASTLPCAALTAYNALIAGYEPLKAGDTVLILGTGGVSIFGLQFALASGATVIVTSSSDEKLKVATKLGAHHVINYKTNTKWDEEVLRLTNGVGVDHVIEVGGNGTLMQSVNSIRMGGSISIVGFVGGNTPPPDLIALFIWKSLKIRGLYVGSVQQFADMNRLMAVNQAVTRPVVDKVFPFEDAKAAYAYLESQAHVGKVVIKVN</sequence>
<proteinExistence type="predicted"/>
<dbReference type="PANTHER" id="PTHR45033:SF2">
    <property type="entry name" value="ZINC-TYPE ALCOHOL DEHYDROGENASE-LIKE PROTEIN C1773.06C"/>
    <property type="match status" value="1"/>
</dbReference>
<dbReference type="InterPro" id="IPR013154">
    <property type="entry name" value="ADH-like_N"/>
</dbReference>
<dbReference type="EMBL" id="CAVNYO010000028">
    <property type="protein sequence ID" value="CAK5262915.1"/>
    <property type="molecule type" value="Genomic_DNA"/>
</dbReference>
<dbReference type="Pfam" id="PF08240">
    <property type="entry name" value="ADH_N"/>
    <property type="match status" value="1"/>
</dbReference>
<dbReference type="SUPFAM" id="SSF51735">
    <property type="entry name" value="NAD(P)-binding Rossmann-fold domains"/>
    <property type="match status" value="1"/>
</dbReference>
<dbReference type="CDD" id="cd08276">
    <property type="entry name" value="MDR7"/>
    <property type="match status" value="1"/>
</dbReference>
<reference evidence="2" key="1">
    <citation type="submission" date="2023-11" db="EMBL/GenBank/DDBJ databases">
        <authorList>
            <person name="De Vega J J."/>
            <person name="De Vega J J."/>
        </authorList>
    </citation>
    <scope>NUCLEOTIDE SEQUENCE</scope>
</reference>
<comment type="caution">
    <text evidence="2">The sequence shown here is derived from an EMBL/GenBank/DDBJ whole genome shotgun (WGS) entry which is preliminary data.</text>
</comment>
<dbReference type="InterPro" id="IPR052711">
    <property type="entry name" value="Zinc_ADH-like"/>
</dbReference>
<dbReference type="PANTHER" id="PTHR45033">
    <property type="match status" value="1"/>
</dbReference>
<dbReference type="InterPro" id="IPR013149">
    <property type="entry name" value="ADH-like_C"/>
</dbReference>
<dbReference type="SUPFAM" id="SSF50129">
    <property type="entry name" value="GroES-like"/>
    <property type="match status" value="1"/>
</dbReference>
<dbReference type="InterPro" id="IPR020843">
    <property type="entry name" value="ER"/>
</dbReference>
<dbReference type="SMART" id="SM00829">
    <property type="entry name" value="PKS_ER"/>
    <property type="match status" value="1"/>
</dbReference>
<evidence type="ECO:0000313" key="3">
    <source>
        <dbReference type="Proteomes" id="UP001295794"/>
    </source>
</evidence>
<dbReference type="Gene3D" id="3.90.180.10">
    <property type="entry name" value="Medium-chain alcohol dehydrogenases, catalytic domain"/>
    <property type="match status" value="1"/>
</dbReference>
<dbReference type="InterPro" id="IPR011032">
    <property type="entry name" value="GroES-like_sf"/>
</dbReference>
<organism evidence="2 3">
    <name type="scientific">Mycena citricolor</name>
    <dbReference type="NCBI Taxonomy" id="2018698"/>
    <lineage>
        <taxon>Eukaryota</taxon>
        <taxon>Fungi</taxon>
        <taxon>Dikarya</taxon>
        <taxon>Basidiomycota</taxon>
        <taxon>Agaricomycotina</taxon>
        <taxon>Agaricomycetes</taxon>
        <taxon>Agaricomycetidae</taxon>
        <taxon>Agaricales</taxon>
        <taxon>Marasmiineae</taxon>
        <taxon>Mycenaceae</taxon>
        <taxon>Mycena</taxon>
    </lineage>
</organism>
<accession>A0AAD2Q0N4</accession>
<protein>
    <recommendedName>
        <fullName evidence="1">Enoyl reductase (ER) domain-containing protein</fullName>
    </recommendedName>
</protein>
<dbReference type="Pfam" id="PF00107">
    <property type="entry name" value="ADH_zinc_N"/>
    <property type="match status" value="1"/>
</dbReference>
<name>A0AAD2Q0N4_9AGAR</name>
<dbReference type="GO" id="GO:0016491">
    <property type="term" value="F:oxidoreductase activity"/>
    <property type="evidence" value="ECO:0007669"/>
    <property type="project" value="InterPro"/>
</dbReference>
<dbReference type="Gene3D" id="3.40.50.720">
    <property type="entry name" value="NAD(P)-binding Rossmann-like Domain"/>
    <property type="match status" value="1"/>
</dbReference>
<evidence type="ECO:0000259" key="1">
    <source>
        <dbReference type="SMART" id="SM00829"/>
    </source>
</evidence>
<evidence type="ECO:0000313" key="2">
    <source>
        <dbReference type="EMBL" id="CAK5262915.1"/>
    </source>
</evidence>